<name>A0ACA9LFE8_9GLOM</name>
<comment type="caution">
    <text evidence="1">The sequence shown here is derived from an EMBL/GenBank/DDBJ whole genome shotgun (WGS) entry which is preliminary data.</text>
</comment>
<accession>A0ACA9LFE8</accession>
<evidence type="ECO:0000313" key="1">
    <source>
        <dbReference type="EMBL" id="CAG8525413.1"/>
    </source>
</evidence>
<protein>
    <submittedName>
        <fullName evidence="1">10735_t:CDS:1</fullName>
    </submittedName>
</protein>
<organism evidence="1 2">
    <name type="scientific">Scutellospora calospora</name>
    <dbReference type="NCBI Taxonomy" id="85575"/>
    <lineage>
        <taxon>Eukaryota</taxon>
        <taxon>Fungi</taxon>
        <taxon>Fungi incertae sedis</taxon>
        <taxon>Mucoromycota</taxon>
        <taxon>Glomeromycotina</taxon>
        <taxon>Glomeromycetes</taxon>
        <taxon>Diversisporales</taxon>
        <taxon>Gigasporaceae</taxon>
        <taxon>Scutellospora</taxon>
    </lineage>
</organism>
<keyword evidence="2" id="KW-1185">Reference proteome</keyword>
<gene>
    <name evidence="1" type="ORF">SCALOS_LOCUS4240</name>
</gene>
<proteinExistence type="predicted"/>
<dbReference type="Proteomes" id="UP000789860">
    <property type="component" value="Unassembled WGS sequence"/>
</dbReference>
<evidence type="ECO:0000313" key="2">
    <source>
        <dbReference type="Proteomes" id="UP000789860"/>
    </source>
</evidence>
<dbReference type="EMBL" id="CAJVPM010005541">
    <property type="protein sequence ID" value="CAG8525413.1"/>
    <property type="molecule type" value="Genomic_DNA"/>
</dbReference>
<sequence>MRISEQRYVPKKKVREPYSKQELVGRGAYGSVYKGINNDTNQVVAIKVLNLDTEEDDVGDIIKEINLLSLLNSESQNITRYYGSFLHGTKLWIIMEYAAGGSIRTLLKAGAIEEKYISIITREVLLAISYLHRCKIIHRDIKAANILLTAEGKVQLCDFGVAGQLTASNAKRTSYWMAPEVITEGAAYDTKADIWSLGITVYEITTGNPPYHDQSAMRAIQLIPKNRPATLEGPYSPPLKEFVAICLNEISEDRPTADDLMKNKFIKSSSKNSIGILRDLIARFEQWKQATGYRQSFSDPYGTPSSESDSYDFEDGQKEDEDAWVFDTTQTIVTHRKSRSLGSLHNDGSDQLSPVIEDEEHVLSIDNKLKSQENEDVDRTVLPRDNTIRYGRIISDGLLSPPTQMFHRKYSESHHPLLQLFQNEEKTQMDNMSKESSPASSFRNPTISIPPMNIMSAMPSVEDSPSRIIFDNLHSQHINTKLKDDGSENNSLDGKLKSSLYASDLSTTTDSSFTRIDTSTPIEIVIPTDNSQTTNSSQKIIPSSQPEPNGLLSPTAMSNPKHIPKREESGYFSINHGQQLNDSTGNKTSNSSAHDNNSLGGLLTPPLIGHMISKSTSEVLNVNHSFSSSFGKLNHVKHNPTRHGSYDNQMDPSIGFPLHKPNSQGKIYPPQPARRVRSATTLNQTNEFRHMHKDSKGNDIEISNKFSGNLGVGIPSQRSGSVHRPSKSKPGLTEDNTSSSHLLPPSPSTSKFLNNSALPSQGSPTRQIITNQSSIILNTGPELRPLKMDNYRGTSEVYEDLTKTTDDLLQWMTLLEA</sequence>
<reference evidence="1" key="1">
    <citation type="submission" date="2021-06" db="EMBL/GenBank/DDBJ databases">
        <authorList>
            <person name="Kallberg Y."/>
            <person name="Tangrot J."/>
            <person name="Rosling A."/>
        </authorList>
    </citation>
    <scope>NUCLEOTIDE SEQUENCE</scope>
    <source>
        <strain evidence="1">AU212A</strain>
    </source>
</reference>
<feature type="non-terminal residue" evidence="1">
    <location>
        <position position="817"/>
    </location>
</feature>